<organism evidence="1 2">
    <name type="scientific">Candidatus Iainarchaeum sp</name>
    <dbReference type="NCBI Taxonomy" id="3101447"/>
    <lineage>
        <taxon>Archaea</taxon>
        <taxon>Candidatus Iainarchaeota</taxon>
        <taxon>Candidatus Iainarchaeia</taxon>
        <taxon>Candidatus Iainarchaeales</taxon>
        <taxon>Candidatus Iainarchaeaceae</taxon>
        <taxon>Candidatus Iainarchaeum</taxon>
    </lineage>
</organism>
<evidence type="ECO:0000313" key="2">
    <source>
        <dbReference type="Proteomes" id="UP000527315"/>
    </source>
</evidence>
<comment type="caution">
    <text evidence="1">The sequence shown here is derived from an EMBL/GenBank/DDBJ whole genome shotgun (WGS) entry which is preliminary data.</text>
</comment>
<protein>
    <submittedName>
        <fullName evidence="1">Uncharacterized protein</fullName>
    </submittedName>
</protein>
<reference evidence="2" key="1">
    <citation type="journal article" date="2020" name="bioRxiv">
        <title>A rank-normalized archaeal taxonomy based on genome phylogeny resolves widespread incomplete and uneven classifications.</title>
        <authorList>
            <person name="Rinke C."/>
            <person name="Chuvochina M."/>
            <person name="Mussig A.J."/>
            <person name="Chaumeil P.-A."/>
            <person name="Waite D.W."/>
            <person name="Whitman W.B."/>
            <person name="Parks D.H."/>
            <person name="Hugenholtz P."/>
        </authorList>
    </citation>
    <scope>NUCLEOTIDE SEQUENCE [LARGE SCALE GENOMIC DNA]</scope>
</reference>
<accession>A0A7J4KUD9</accession>
<name>A0A7J4KUD9_9ARCH</name>
<dbReference type="Proteomes" id="UP000527315">
    <property type="component" value="Unassembled WGS sequence"/>
</dbReference>
<feature type="non-terminal residue" evidence="1">
    <location>
        <position position="85"/>
    </location>
</feature>
<dbReference type="AlphaFoldDB" id="A0A7J4KUD9"/>
<proteinExistence type="predicted"/>
<dbReference type="EMBL" id="DUFJ01000115">
    <property type="protein sequence ID" value="HIH33621.1"/>
    <property type="molecule type" value="Genomic_DNA"/>
</dbReference>
<gene>
    <name evidence="1" type="ORF">HA227_05235</name>
</gene>
<sequence>MKKEPCLVQDLSRHIGKSWVTTEAYVQKIAKDTGLIRVKAFREGTRGAVKIVFWDYSESLQADEAKSRIFEKIKLLSGKKEFDPF</sequence>
<evidence type="ECO:0000313" key="1">
    <source>
        <dbReference type="EMBL" id="HIH33621.1"/>
    </source>
</evidence>